<comment type="similarity">
    <text evidence="1">Belongs to the CDP-alcohol phosphatidyltransferase class-I family.</text>
</comment>
<dbReference type="GO" id="GO:0008654">
    <property type="term" value="P:phospholipid biosynthetic process"/>
    <property type="evidence" value="ECO:0007669"/>
    <property type="project" value="InterPro"/>
</dbReference>
<reference evidence="2 3" key="1">
    <citation type="submission" date="2020-02" db="EMBL/GenBank/DDBJ databases">
        <title>Genome analysis of Thermosulfuriphilus ammonigenes ST65T, an anaerobic thermophilic chemolithoautotrophic bacterium isolated from a deep-sea hydrothermal vent.</title>
        <authorList>
            <person name="Slobodkina G."/>
            <person name="Allioux M."/>
            <person name="Merkel A."/>
            <person name="Alain K."/>
            <person name="Jebbar M."/>
            <person name="Slobodkin A."/>
        </authorList>
    </citation>
    <scope>NUCLEOTIDE SEQUENCE [LARGE SCALE GENOMIC DNA]</scope>
    <source>
        <strain evidence="2 3">ST65</strain>
    </source>
</reference>
<evidence type="ECO:0000256" key="1">
    <source>
        <dbReference type="RuleBase" id="RU003750"/>
    </source>
</evidence>
<dbReference type="Proteomes" id="UP000502179">
    <property type="component" value="Chromosome"/>
</dbReference>
<keyword evidence="1 2" id="KW-0808">Transferase</keyword>
<dbReference type="Gene3D" id="1.20.120.1760">
    <property type="match status" value="1"/>
</dbReference>
<dbReference type="AlphaFoldDB" id="A0A6G7PXR3"/>
<dbReference type="GO" id="GO:0016020">
    <property type="term" value="C:membrane"/>
    <property type="evidence" value="ECO:0007669"/>
    <property type="project" value="InterPro"/>
</dbReference>
<dbReference type="GO" id="GO:0016780">
    <property type="term" value="F:phosphotransferase activity, for other substituted phosphate groups"/>
    <property type="evidence" value="ECO:0007669"/>
    <property type="project" value="InterPro"/>
</dbReference>
<gene>
    <name evidence="2" type="ORF">G4V39_09475</name>
</gene>
<name>A0A6G7PXR3_9BACT</name>
<evidence type="ECO:0000313" key="3">
    <source>
        <dbReference type="Proteomes" id="UP000502179"/>
    </source>
</evidence>
<protein>
    <submittedName>
        <fullName evidence="2">CDP-alcohol phosphatidyltransferase family protein</fullName>
    </submittedName>
</protein>
<dbReference type="InterPro" id="IPR000462">
    <property type="entry name" value="CDP-OH_P_trans"/>
</dbReference>
<keyword evidence="3" id="KW-1185">Reference proteome</keyword>
<dbReference type="Pfam" id="PF01066">
    <property type="entry name" value="CDP-OH_P_transf"/>
    <property type="match status" value="1"/>
</dbReference>
<dbReference type="EMBL" id="CP048877">
    <property type="protein sequence ID" value="QIJ72485.1"/>
    <property type="molecule type" value="Genomic_DNA"/>
</dbReference>
<evidence type="ECO:0000313" key="2">
    <source>
        <dbReference type="EMBL" id="QIJ72485.1"/>
    </source>
</evidence>
<proteinExistence type="inferred from homology"/>
<organism evidence="2 3">
    <name type="scientific">Thermosulfuriphilus ammonigenes</name>
    <dbReference type="NCBI Taxonomy" id="1936021"/>
    <lineage>
        <taxon>Bacteria</taxon>
        <taxon>Pseudomonadati</taxon>
        <taxon>Thermodesulfobacteriota</taxon>
        <taxon>Thermodesulfobacteria</taxon>
        <taxon>Thermodesulfobacteriales</taxon>
        <taxon>Thermodesulfobacteriaceae</taxon>
        <taxon>Thermosulfuriphilus</taxon>
    </lineage>
</organism>
<dbReference type="RefSeq" id="WP_166032702.1">
    <property type="nucleotide sequence ID" value="NZ_CP048877.1"/>
</dbReference>
<dbReference type="InterPro" id="IPR048254">
    <property type="entry name" value="CDP_ALCOHOL_P_TRANSF_CS"/>
</dbReference>
<dbReference type="PROSITE" id="PS00379">
    <property type="entry name" value="CDP_ALCOHOL_P_TRANSF"/>
    <property type="match status" value="1"/>
</dbReference>
<dbReference type="KEGG" id="tav:G4V39_09475"/>
<dbReference type="InterPro" id="IPR043130">
    <property type="entry name" value="CDP-OH_PTrfase_TM_dom"/>
</dbReference>
<accession>A0A6G7PXR3</accession>
<sequence length="202" mass="21926">MSCEETVTFTDRVKMASQPLLLPLARLFYRLGIRPNTVSLLGFLGCVLVGVLIGMGKLFGAGLALSLFGPLDAVDGLLARTTSQRTKFGAFLDSTLDRFAEVAIFTGFLVHFHHRGLLWAQVATILALSGSLLVSYTRARAEALGVDCRVGLFTRFERLLAIVVGLFLGLEVPVVVLIAVLANITALQRILHVRKALRGKTF</sequence>